<accession>A0AAU9ULG0</accession>
<feature type="region of interest" description="Disordered" evidence="1">
    <location>
        <begin position="17"/>
        <end position="69"/>
    </location>
</feature>
<sequence length="69" mass="7303">MFNEFDDVLSEETMWQISEEIKPRGGRSRNASAPSPPAQPPAAAAAAAAAATTNPKNKDEGDKRSNDST</sequence>
<dbReference type="Proteomes" id="UP001153954">
    <property type="component" value="Unassembled WGS sequence"/>
</dbReference>
<evidence type="ECO:0000256" key="1">
    <source>
        <dbReference type="SAM" id="MobiDB-lite"/>
    </source>
</evidence>
<gene>
    <name evidence="2" type="ORF">EEDITHA_LOCUS14944</name>
</gene>
<protein>
    <submittedName>
        <fullName evidence="2">Uncharacterized protein</fullName>
    </submittedName>
</protein>
<proteinExistence type="predicted"/>
<feature type="compositionally biased region" description="Low complexity" evidence="1">
    <location>
        <begin position="41"/>
        <end position="51"/>
    </location>
</feature>
<comment type="caution">
    <text evidence="2">The sequence shown here is derived from an EMBL/GenBank/DDBJ whole genome shotgun (WGS) entry which is preliminary data.</text>
</comment>
<dbReference type="AlphaFoldDB" id="A0AAU9ULG0"/>
<organism evidence="2 3">
    <name type="scientific">Euphydryas editha</name>
    <name type="common">Edith's checkerspot</name>
    <dbReference type="NCBI Taxonomy" id="104508"/>
    <lineage>
        <taxon>Eukaryota</taxon>
        <taxon>Metazoa</taxon>
        <taxon>Ecdysozoa</taxon>
        <taxon>Arthropoda</taxon>
        <taxon>Hexapoda</taxon>
        <taxon>Insecta</taxon>
        <taxon>Pterygota</taxon>
        <taxon>Neoptera</taxon>
        <taxon>Endopterygota</taxon>
        <taxon>Lepidoptera</taxon>
        <taxon>Glossata</taxon>
        <taxon>Ditrysia</taxon>
        <taxon>Papilionoidea</taxon>
        <taxon>Nymphalidae</taxon>
        <taxon>Nymphalinae</taxon>
        <taxon>Euphydryas</taxon>
    </lineage>
</organism>
<reference evidence="2" key="1">
    <citation type="submission" date="2022-03" db="EMBL/GenBank/DDBJ databases">
        <authorList>
            <person name="Tunstrom K."/>
        </authorList>
    </citation>
    <scope>NUCLEOTIDE SEQUENCE</scope>
</reference>
<evidence type="ECO:0000313" key="2">
    <source>
        <dbReference type="EMBL" id="CAH2100032.1"/>
    </source>
</evidence>
<name>A0AAU9ULG0_EUPED</name>
<evidence type="ECO:0000313" key="3">
    <source>
        <dbReference type="Proteomes" id="UP001153954"/>
    </source>
</evidence>
<keyword evidence="3" id="KW-1185">Reference proteome</keyword>
<dbReference type="EMBL" id="CAKOGL010000022">
    <property type="protein sequence ID" value="CAH2100032.1"/>
    <property type="molecule type" value="Genomic_DNA"/>
</dbReference>
<feature type="compositionally biased region" description="Basic and acidic residues" evidence="1">
    <location>
        <begin position="56"/>
        <end position="69"/>
    </location>
</feature>